<name>A0AAN3VTU7_9FUSO</name>
<dbReference type="RefSeq" id="WP_005964777.1">
    <property type="nucleotide sequence ID" value="NZ_ALKK01000084.1"/>
</dbReference>
<organism evidence="1 2">
    <name type="scientific">Fusobacterium necrophorum subsp. funduliforme Fnf 1007</name>
    <dbReference type="NCBI Taxonomy" id="1161424"/>
    <lineage>
        <taxon>Bacteria</taxon>
        <taxon>Fusobacteriati</taxon>
        <taxon>Fusobacteriota</taxon>
        <taxon>Fusobacteriia</taxon>
        <taxon>Fusobacteriales</taxon>
        <taxon>Fusobacteriaceae</taxon>
        <taxon>Fusobacterium</taxon>
    </lineage>
</organism>
<proteinExistence type="predicted"/>
<reference evidence="1 2" key="1">
    <citation type="submission" date="2012-07" db="EMBL/GenBank/DDBJ databases">
        <authorList>
            <person name="Durkin A.S."/>
            <person name="McCorrison J."/>
            <person name="Torralba M."/>
            <person name="Gillis M."/>
            <person name="Methe B."/>
            <person name="Sutton G."/>
            <person name="Nelson K.E."/>
        </authorList>
    </citation>
    <scope>NUCLEOTIDE SEQUENCE [LARGE SCALE GENOMIC DNA]</scope>
    <source>
        <strain evidence="1 2">Fnf 1007</strain>
    </source>
</reference>
<evidence type="ECO:0000313" key="2">
    <source>
        <dbReference type="Proteomes" id="UP000003120"/>
    </source>
</evidence>
<dbReference type="EMBL" id="ALKK01000084">
    <property type="protein sequence ID" value="EJU15248.1"/>
    <property type="molecule type" value="Genomic_DNA"/>
</dbReference>
<accession>A0AAN3VTU7</accession>
<gene>
    <name evidence="1" type="ORF">HMPREF1127_1780</name>
</gene>
<evidence type="ECO:0000313" key="1">
    <source>
        <dbReference type="EMBL" id="EJU15248.1"/>
    </source>
</evidence>
<dbReference type="Proteomes" id="UP000003120">
    <property type="component" value="Unassembled WGS sequence"/>
</dbReference>
<dbReference type="AlphaFoldDB" id="A0AAN3VTU7"/>
<protein>
    <submittedName>
        <fullName evidence="1">Uncharacterized protein</fullName>
    </submittedName>
</protein>
<comment type="caution">
    <text evidence="1">The sequence shown here is derived from an EMBL/GenBank/DDBJ whole genome shotgun (WGS) entry which is preliminary data.</text>
</comment>
<sequence>MQKIILCLFFFMSFYSFSSEDKIIVKSYLALRNSNISIEKDAESLLLEYQKKGYRLLMMDIAGSKTWIYVSYHFYKD</sequence>